<dbReference type="OrthoDB" id="7831317at2"/>
<evidence type="ECO:0000313" key="3">
    <source>
        <dbReference type="EMBL" id="SLN49306.1"/>
    </source>
</evidence>
<dbReference type="AlphaFoldDB" id="A0A1X6ZEN4"/>
<gene>
    <name evidence="3" type="ORF">ROJ8625_02428</name>
</gene>
<dbReference type="RefSeq" id="WP_085792121.1">
    <property type="nucleotide sequence ID" value="NZ_FWFK01000004.1"/>
</dbReference>
<feature type="region of interest" description="Disordered" evidence="1">
    <location>
        <begin position="240"/>
        <end position="264"/>
    </location>
</feature>
<accession>A0A1X6ZEN4</accession>
<evidence type="ECO:0000313" key="4">
    <source>
        <dbReference type="Proteomes" id="UP000193570"/>
    </source>
</evidence>
<dbReference type="InterPro" id="IPR009839">
    <property type="entry name" value="SseB_N"/>
</dbReference>
<sequence length="264" mass="27429">MSDPTPLDAARAAMEAAPDDDRLRMAFYARLAETELSLLLTEEPRADALSPEVFDTAEGRYVLAFEGDEALAAFAGAPAPYAALPGRTLADMLAGQGVGIALNLGAPGGSGLVPPAALDWLAEVLSNRPGEALARPESVEAPRALPEDLLTALDAKLARAAGLARHAYLASVRYDDGSRGHLLAVTGTARGAEEPLARAVNEALIFSGLDAGALDVAFLGNEDPLAARLARVALRFDLPEGAKPRARGERPAPGSDPDTPPKLR</sequence>
<evidence type="ECO:0000256" key="1">
    <source>
        <dbReference type="SAM" id="MobiDB-lite"/>
    </source>
</evidence>
<protein>
    <recommendedName>
        <fullName evidence="2">SseB protein N-terminal domain-containing protein</fullName>
    </recommendedName>
</protein>
<dbReference type="EMBL" id="FWFK01000004">
    <property type="protein sequence ID" value="SLN49306.1"/>
    <property type="molecule type" value="Genomic_DNA"/>
</dbReference>
<name>A0A1X6ZEN4_9RHOB</name>
<feature type="domain" description="SseB protein N-terminal" evidence="2">
    <location>
        <begin position="11"/>
        <end position="113"/>
    </location>
</feature>
<feature type="compositionally biased region" description="Basic and acidic residues" evidence="1">
    <location>
        <begin position="240"/>
        <end position="250"/>
    </location>
</feature>
<dbReference type="Proteomes" id="UP000193570">
    <property type="component" value="Unassembled WGS sequence"/>
</dbReference>
<dbReference type="Pfam" id="PF07179">
    <property type="entry name" value="SseB"/>
    <property type="match status" value="1"/>
</dbReference>
<organism evidence="3 4">
    <name type="scientific">Roseivivax jejudonensis</name>
    <dbReference type="NCBI Taxonomy" id="1529041"/>
    <lineage>
        <taxon>Bacteria</taxon>
        <taxon>Pseudomonadati</taxon>
        <taxon>Pseudomonadota</taxon>
        <taxon>Alphaproteobacteria</taxon>
        <taxon>Rhodobacterales</taxon>
        <taxon>Roseobacteraceae</taxon>
        <taxon>Roseivivax</taxon>
    </lineage>
</organism>
<evidence type="ECO:0000259" key="2">
    <source>
        <dbReference type="Pfam" id="PF07179"/>
    </source>
</evidence>
<proteinExistence type="predicted"/>
<reference evidence="3 4" key="1">
    <citation type="submission" date="2017-03" db="EMBL/GenBank/DDBJ databases">
        <authorList>
            <person name="Afonso C.L."/>
            <person name="Miller P.J."/>
            <person name="Scott M.A."/>
            <person name="Spackman E."/>
            <person name="Goraichik I."/>
            <person name="Dimitrov K.M."/>
            <person name="Suarez D.L."/>
            <person name="Swayne D.E."/>
        </authorList>
    </citation>
    <scope>NUCLEOTIDE SEQUENCE [LARGE SCALE GENOMIC DNA]</scope>
    <source>
        <strain evidence="3 4">CECT 8625</strain>
    </source>
</reference>
<keyword evidence="4" id="KW-1185">Reference proteome</keyword>